<gene>
    <name evidence="2" type="ORF">GTOL_10687</name>
</gene>
<comment type="caution">
    <text evidence="2">The sequence shown here is derived from an EMBL/GenBank/DDBJ whole genome shotgun (WGS) entry which is preliminary data.</text>
</comment>
<dbReference type="InterPro" id="IPR036390">
    <property type="entry name" value="WH_DNA-bd_sf"/>
</dbReference>
<evidence type="ECO:0000313" key="3">
    <source>
        <dbReference type="Proteomes" id="UP000742786"/>
    </source>
</evidence>
<dbReference type="Pfam" id="PF13463">
    <property type="entry name" value="HTH_27"/>
    <property type="match status" value="1"/>
</dbReference>
<dbReference type="AlphaFoldDB" id="A0A916N834"/>
<evidence type="ECO:0000259" key="1">
    <source>
        <dbReference type="Pfam" id="PF13463"/>
    </source>
</evidence>
<organism evidence="2 3">
    <name type="scientific">Georgfuchsia toluolica</name>
    <dbReference type="NCBI Taxonomy" id="424218"/>
    <lineage>
        <taxon>Bacteria</taxon>
        <taxon>Pseudomonadati</taxon>
        <taxon>Pseudomonadota</taxon>
        <taxon>Betaproteobacteria</taxon>
        <taxon>Nitrosomonadales</taxon>
        <taxon>Sterolibacteriaceae</taxon>
        <taxon>Georgfuchsia</taxon>
    </lineage>
</organism>
<dbReference type="InterPro" id="IPR000835">
    <property type="entry name" value="HTH_MarR-typ"/>
</dbReference>
<dbReference type="RefSeq" id="WP_220634838.1">
    <property type="nucleotide sequence ID" value="NZ_CAJQUM010000001.1"/>
</dbReference>
<accession>A0A916N834</accession>
<proteinExistence type="predicted"/>
<evidence type="ECO:0000313" key="2">
    <source>
        <dbReference type="EMBL" id="CAG4882805.1"/>
    </source>
</evidence>
<dbReference type="GO" id="GO:0003700">
    <property type="term" value="F:DNA-binding transcription factor activity"/>
    <property type="evidence" value="ECO:0007669"/>
    <property type="project" value="InterPro"/>
</dbReference>
<feature type="domain" description="HTH marR-type" evidence="1">
    <location>
        <begin position="65"/>
        <end position="130"/>
    </location>
</feature>
<dbReference type="SUPFAM" id="SSF46785">
    <property type="entry name" value="Winged helix' DNA-binding domain"/>
    <property type="match status" value="1"/>
</dbReference>
<dbReference type="InterPro" id="IPR036388">
    <property type="entry name" value="WH-like_DNA-bd_sf"/>
</dbReference>
<sequence length="193" mass="21998">MINMHYQRIETKGTSLEQIFYKDWHLGSTRHEAMTTELEWAVIRFEQAFQRFIIQLAGMCGLGDLSYSELVLLHVIRMQDSPKTAALLARQLNMDGITNIQYSLRKLIKLGLVTKIKGSNSKICTYVVTKASSTMLMKYAQIRRGMLTDQTMGIENIDQKLIETAKLISMLTGLYDEASRISGTYSRTTLSEE</sequence>
<keyword evidence="3" id="KW-1185">Reference proteome</keyword>
<protein>
    <submittedName>
        <fullName evidence="2">Transcriptional regulator</fullName>
    </submittedName>
</protein>
<name>A0A916N834_9PROT</name>
<dbReference type="EMBL" id="CAJQUM010000001">
    <property type="protein sequence ID" value="CAG4882805.1"/>
    <property type="molecule type" value="Genomic_DNA"/>
</dbReference>
<dbReference type="Proteomes" id="UP000742786">
    <property type="component" value="Unassembled WGS sequence"/>
</dbReference>
<dbReference type="Gene3D" id="1.10.10.10">
    <property type="entry name" value="Winged helix-like DNA-binding domain superfamily/Winged helix DNA-binding domain"/>
    <property type="match status" value="1"/>
</dbReference>
<reference evidence="2" key="1">
    <citation type="submission" date="2021-04" db="EMBL/GenBank/DDBJ databases">
        <authorList>
            <person name="Hornung B."/>
        </authorList>
    </citation>
    <scope>NUCLEOTIDE SEQUENCE</scope>
    <source>
        <strain evidence="2">G5G6</strain>
    </source>
</reference>